<feature type="chain" id="PRO_5038347694" evidence="5">
    <location>
        <begin position="29"/>
        <end position="432"/>
    </location>
</feature>
<dbReference type="SUPFAM" id="SSF53850">
    <property type="entry name" value="Periplasmic binding protein-like II"/>
    <property type="match status" value="1"/>
</dbReference>
<dbReference type="EMBL" id="QJVC01000003">
    <property type="protein sequence ID" value="PYI39524.1"/>
    <property type="molecule type" value="Genomic_DNA"/>
</dbReference>
<dbReference type="GO" id="GO:1901982">
    <property type="term" value="F:maltose binding"/>
    <property type="evidence" value="ECO:0007669"/>
    <property type="project" value="TreeGrafter"/>
</dbReference>
<dbReference type="Proteomes" id="UP000247980">
    <property type="component" value="Unassembled WGS sequence"/>
</dbReference>
<dbReference type="GO" id="GO:0015144">
    <property type="term" value="F:carbohydrate transmembrane transporter activity"/>
    <property type="evidence" value="ECO:0007669"/>
    <property type="project" value="InterPro"/>
</dbReference>
<proteinExistence type="inferred from homology"/>
<keyword evidence="7" id="KW-1185">Reference proteome</keyword>
<dbReference type="GO" id="GO:0055052">
    <property type="term" value="C:ATP-binding cassette (ABC) transporter complex, substrate-binding subunit-containing"/>
    <property type="evidence" value="ECO:0007669"/>
    <property type="project" value="TreeGrafter"/>
</dbReference>
<dbReference type="PANTHER" id="PTHR30061:SF50">
    <property type="entry name" value="MALTOSE_MALTODEXTRIN-BINDING PERIPLASMIC PROTEIN"/>
    <property type="match status" value="1"/>
</dbReference>
<evidence type="ECO:0000256" key="5">
    <source>
        <dbReference type="SAM" id="SignalP"/>
    </source>
</evidence>
<dbReference type="InterPro" id="IPR006311">
    <property type="entry name" value="TAT_signal"/>
</dbReference>
<evidence type="ECO:0000256" key="1">
    <source>
        <dbReference type="ARBA" id="ARBA00008520"/>
    </source>
</evidence>
<dbReference type="PANTHER" id="PTHR30061">
    <property type="entry name" value="MALTOSE-BINDING PERIPLASMIC PROTEIN"/>
    <property type="match status" value="1"/>
</dbReference>
<dbReference type="PROSITE" id="PS51318">
    <property type="entry name" value="TAT"/>
    <property type="match status" value="1"/>
</dbReference>
<organism evidence="6 7">
    <name type="scientific">Arthrobacter psychrolactophilus</name>
    <dbReference type="NCBI Taxonomy" id="92442"/>
    <lineage>
        <taxon>Bacteria</taxon>
        <taxon>Bacillati</taxon>
        <taxon>Actinomycetota</taxon>
        <taxon>Actinomycetes</taxon>
        <taxon>Micrococcales</taxon>
        <taxon>Micrococcaceae</taxon>
        <taxon>Arthrobacter</taxon>
    </lineage>
</organism>
<comment type="caution">
    <text evidence="6">The sequence shown here is derived from an EMBL/GenBank/DDBJ whole genome shotgun (WGS) entry which is preliminary data.</text>
</comment>
<keyword evidence="2" id="KW-0813">Transport</keyword>
<evidence type="ECO:0000256" key="3">
    <source>
        <dbReference type="ARBA" id="ARBA00022597"/>
    </source>
</evidence>
<protein>
    <submittedName>
        <fullName evidence="6">Maltose ABC transporter substrate-binding protein</fullName>
    </submittedName>
</protein>
<evidence type="ECO:0000256" key="2">
    <source>
        <dbReference type="ARBA" id="ARBA00022448"/>
    </source>
</evidence>
<dbReference type="InterPro" id="IPR006059">
    <property type="entry name" value="SBP"/>
</dbReference>
<feature type="signal peptide" evidence="5">
    <location>
        <begin position="1"/>
        <end position="28"/>
    </location>
</feature>
<dbReference type="AlphaFoldDB" id="A0A2V5IYP7"/>
<dbReference type="GO" id="GO:0042956">
    <property type="term" value="P:maltodextrin transmembrane transport"/>
    <property type="evidence" value="ECO:0007669"/>
    <property type="project" value="TreeGrafter"/>
</dbReference>
<keyword evidence="4 5" id="KW-0732">Signal</keyword>
<sequence length="432" mass="44937">MKLPITSATPVSRRVFAVGALSAVGALALSACGSDSKNSSAPAATAQDLAAGGATVITMWIDAERAPGLKDIAAKFKTETGIEVKLVVKDFAAVRDDFITQVPTGKGPDLIVGPHDWVGKFVQNGVIAPVELGDKASAFSATSIKAMTFNGSTYGVPYSVENVALLRNTALVPDAFKTFDEVIAAGQGAVDAGKAKHPFLVGLDPKQGDPYHLYFLQTSMGSSVFGLDAEGGYDPKQLNLGAPGGVEFAKKLLEWGDTGSKVFNSNITGDIAKEEFKNGKSAYYVTGPWNVPDMEAAGIKVAIDPLPTAGDKPAQPFVGVNGFFISAKSANALATTEFVTNYLTSEVAQDSMFKTGGRPPALKASFDKAAADPVVAAFGAIGEIGVPMPAIPEMDAVWADWGSTELDLIKGKGDPTVTWPKMVETVKAKIGA</sequence>
<gene>
    <name evidence="6" type="ORF">CVS30_06160</name>
</gene>
<name>A0A2V5IYP7_9MICC</name>
<dbReference type="OrthoDB" id="9766758at2"/>
<evidence type="ECO:0000256" key="4">
    <source>
        <dbReference type="ARBA" id="ARBA00022729"/>
    </source>
</evidence>
<dbReference type="PROSITE" id="PS51257">
    <property type="entry name" value="PROKAR_LIPOPROTEIN"/>
    <property type="match status" value="1"/>
</dbReference>
<dbReference type="RefSeq" id="WP_110484427.1">
    <property type="nucleotide sequence ID" value="NZ_QJVC01000003.1"/>
</dbReference>
<evidence type="ECO:0000313" key="7">
    <source>
        <dbReference type="Proteomes" id="UP000247980"/>
    </source>
</evidence>
<dbReference type="InterPro" id="IPR006060">
    <property type="entry name" value="Maltose/Cyclodextrin-bd"/>
</dbReference>
<dbReference type="Gene3D" id="3.40.190.10">
    <property type="entry name" value="Periplasmic binding protein-like II"/>
    <property type="match status" value="2"/>
</dbReference>
<keyword evidence="3" id="KW-0762">Sugar transport</keyword>
<dbReference type="PRINTS" id="PR00181">
    <property type="entry name" value="MALTOSEBP"/>
</dbReference>
<dbReference type="CDD" id="cd13586">
    <property type="entry name" value="PBP2_Maltose_binding_like"/>
    <property type="match status" value="1"/>
</dbReference>
<dbReference type="GO" id="GO:0015768">
    <property type="term" value="P:maltose transport"/>
    <property type="evidence" value="ECO:0007669"/>
    <property type="project" value="TreeGrafter"/>
</dbReference>
<accession>A0A2V5IYP7</accession>
<evidence type="ECO:0000313" key="6">
    <source>
        <dbReference type="EMBL" id="PYI39524.1"/>
    </source>
</evidence>
<comment type="similarity">
    <text evidence="1">Belongs to the bacterial solute-binding protein 1 family.</text>
</comment>
<reference evidence="6 7" key="1">
    <citation type="submission" date="2018-05" db="EMBL/GenBank/DDBJ databases">
        <title>Genetic diversity of glacier-inhabiting Cryobacterium bacteria in China and description of Cryobacterium mengkeensis sp. nov. and Arthrobacter glacialis sp. nov.</title>
        <authorList>
            <person name="Liu Q."/>
            <person name="Xin Y.-H."/>
        </authorList>
    </citation>
    <scope>NUCLEOTIDE SEQUENCE [LARGE SCALE GENOMIC DNA]</scope>
    <source>
        <strain evidence="6 7">B7</strain>
    </source>
</reference>
<dbReference type="Pfam" id="PF13416">
    <property type="entry name" value="SBP_bac_8"/>
    <property type="match status" value="1"/>
</dbReference>